<feature type="transmembrane region" description="Helical" evidence="3">
    <location>
        <begin position="419"/>
        <end position="438"/>
    </location>
</feature>
<keyword evidence="2 3" id="KW-0472">Membrane</keyword>
<dbReference type="GO" id="GO:0016020">
    <property type="term" value="C:membrane"/>
    <property type="evidence" value="ECO:0007669"/>
    <property type="project" value="InterPro"/>
</dbReference>
<accession>A0A1M6F5P3</accession>
<dbReference type="GO" id="GO:0009847">
    <property type="term" value="P:spore germination"/>
    <property type="evidence" value="ECO:0007669"/>
    <property type="project" value="InterPro"/>
</dbReference>
<gene>
    <name evidence="4" type="ORF">SAMN05444401_1816</name>
</gene>
<dbReference type="Pfam" id="PF03323">
    <property type="entry name" value="GerA"/>
    <property type="match status" value="1"/>
</dbReference>
<sequence>MLNSNNTNMSANLKLSNTINDNINMFKQLFSKNDTVIYREFQNQRNPNVKFCLIYTDGMIDKEVVNEHIILPLMKSSFRESLNPQNMLNTFTNQVVIAGAVEKSSDVNEMISSICYGDSLLLVEGVSEALIIDTKAWPTRAVGEPESEKGVRGSREGFTESIMLNLTMVRRRLRTHEFKEVFKEVGQRSKTQICISYIEGIAQDTIVNEVLKRVNAINIDGVLESEYIEEFIKDSPYSLFKTIGNTESPDIVVAKLLEGKVAIFCDGTPFVLTMPYLFVEYFQVPEDYYNNYLYSSFNRLLRYLAFFLGTSVPAVYAGIVTFHQELIPTSLLLSISASRRGIPLPTVVEAIVMLIGFDLLREGGIRIQKPIGQTISIVGALILGEAAVNARIISSPMVIVVASTALSSFLIPKMKGAFIIIRLIFLFLASFLGLYGYIFGVMTLFLYLMSLESFGVPYMLYTYSFNTKELKDTLVRAPWKTQRLRPKVITKDRSRNNTKGKG</sequence>
<dbReference type="Proteomes" id="UP000184080">
    <property type="component" value="Unassembled WGS sequence"/>
</dbReference>
<keyword evidence="3" id="KW-1133">Transmembrane helix</keyword>
<dbReference type="EMBL" id="FQZO01000002">
    <property type="protein sequence ID" value="SHI93025.1"/>
    <property type="molecule type" value="Genomic_DNA"/>
</dbReference>
<evidence type="ECO:0000256" key="2">
    <source>
        <dbReference type="ARBA" id="ARBA00023136"/>
    </source>
</evidence>
<protein>
    <submittedName>
        <fullName evidence="4">Spore germination protein KA</fullName>
    </submittedName>
</protein>
<dbReference type="PANTHER" id="PTHR22550:SF5">
    <property type="entry name" value="LEUCINE ZIPPER PROTEIN 4"/>
    <property type="match status" value="1"/>
</dbReference>
<reference evidence="4 5" key="1">
    <citation type="submission" date="2016-11" db="EMBL/GenBank/DDBJ databases">
        <authorList>
            <person name="Jaros S."/>
            <person name="Januszkiewicz K."/>
            <person name="Wedrychowicz H."/>
        </authorList>
    </citation>
    <scope>NUCLEOTIDE SEQUENCE [LARGE SCALE GENOMIC DNA]</scope>
    <source>
        <strain evidence="4 5">DSM 21864</strain>
    </source>
</reference>
<feature type="transmembrane region" description="Helical" evidence="3">
    <location>
        <begin position="300"/>
        <end position="322"/>
    </location>
</feature>
<evidence type="ECO:0000313" key="5">
    <source>
        <dbReference type="Proteomes" id="UP000184080"/>
    </source>
</evidence>
<dbReference type="AlphaFoldDB" id="A0A1M6F5P3"/>
<feature type="transmembrane region" description="Helical" evidence="3">
    <location>
        <begin position="444"/>
        <end position="461"/>
    </location>
</feature>
<evidence type="ECO:0000313" key="4">
    <source>
        <dbReference type="EMBL" id="SHI93025.1"/>
    </source>
</evidence>
<name>A0A1M6F5P3_9CLOT</name>
<keyword evidence="5" id="KW-1185">Reference proteome</keyword>
<dbReference type="PANTHER" id="PTHR22550">
    <property type="entry name" value="SPORE GERMINATION PROTEIN"/>
    <property type="match status" value="1"/>
</dbReference>
<dbReference type="RefSeq" id="WP_143148584.1">
    <property type="nucleotide sequence ID" value="NZ_FQZO01000002.1"/>
</dbReference>
<dbReference type="InterPro" id="IPR004995">
    <property type="entry name" value="Spore_Ger"/>
</dbReference>
<organism evidence="4 5">
    <name type="scientific">Clostridium amylolyticum</name>
    <dbReference type="NCBI Taxonomy" id="1121298"/>
    <lineage>
        <taxon>Bacteria</taxon>
        <taxon>Bacillati</taxon>
        <taxon>Bacillota</taxon>
        <taxon>Clostridia</taxon>
        <taxon>Eubacteriales</taxon>
        <taxon>Clostridiaceae</taxon>
        <taxon>Clostridium</taxon>
    </lineage>
</organism>
<dbReference type="OrthoDB" id="9772630at2"/>
<keyword evidence="3" id="KW-0812">Transmembrane</keyword>
<evidence type="ECO:0000256" key="1">
    <source>
        <dbReference type="ARBA" id="ARBA00005278"/>
    </source>
</evidence>
<evidence type="ECO:0000256" key="3">
    <source>
        <dbReference type="SAM" id="Phobius"/>
    </source>
</evidence>
<dbReference type="InterPro" id="IPR050768">
    <property type="entry name" value="UPF0353/GerABKA_families"/>
</dbReference>
<comment type="similarity">
    <text evidence="1">Belongs to the GerABKA family.</text>
</comment>
<dbReference type="STRING" id="1121298.SAMN05444401_1816"/>
<feature type="transmembrane region" description="Helical" evidence="3">
    <location>
        <begin position="394"/>
        <end position="412"/>
    </location>
</feature>
<proteinExistence type="inferred from homology"/>
<dbReference type="PIRSF" id="PIRSF005690">
    <property type="entry name" value="GerBA"/>
    <property type="match status" value="1"/>
</dbReference>